<evidence type="ECO:0000313" key="1">
    <source>
        <dbReference type="EMBL" id="SQA94563.1"/>
    </source>
</evidence>
<evidence type="ECO:0000313" key="2">
    <source>
        <dbReference type="Proteomes" id="UP000250169"/>
    </source>
</evidence>
<gene>
    <name evidence="1" type="ORF">NCTC11545_01753</name>
</gene>
<accession>A0A2X2T275</accession>
<reference evidence="1 2" key="1">
    <citation type="submission" date="2018-06" db="EMBL/GenBank/DDBJ databases">
        <authorList>
            <consortium name="Pathogen Informatics"/>
            <person name="Doyle S."/>
        </authorList>
    </citation>
    <scope>NUCLEOTIDE SEQUENCE [LARGE SCALE GENOMIC DNA]</scope>
    <source>
        <strain evidence="1 2">NCTC11545</strain>
    </source>
</reference>
<proteinExistence type="predicted"/>
<dbReference type="RefSeq" id="WP_111972929.1">
    <property type="nucleotide sequence ID" value="NZ_UAVS01000006.1"/>
</dbReference>
<organism evidence="1 2">
    <name type="scientific">Capnocytophaga ochracea</name>
    <dbReference type="NCBI Taxonomy" id="1018"/>
    <lineage>
        <taxon>Bacteria</taxon>
        <taxon>Pseudomonadati</taxon>
        <taxon>Bacteroidota</taxon>
        <taxon>Flavobacteriia</taxon>
        <taxon>Flavobacteriales</taxon>
        <taxon>Flavobacteriaceae</taxon>
        <taxon>Capnocytophaga</taxon>
    </lineage>
</organism>
<dbReference type="EMBL" id="UAVS01000006">
    <property type="protein sequence ID" value="SQA94563.1"/>
    <property type="molecule type" value="Genomic_DNA"/>
</dbReference>
<protein>
    <submittedName>
        <fullName evidence="1">Uncharacterized protein</fullName>
    </submittedName>
</protein>
<name>A0A2X2T275_CAPOC</name>
<dbReference type="AlphaFoldDB" id="A0A2X2T275"/>
<sequence length="190" mass="21167">MAKIKDNLAMQGISGKLGNQVVYRRVGDKIIVVAKPRRKPTTHPTLISQNNRFRLASTYAKNALQDPVLKDLYTAEAKRRGVINAYNMAVSDYLKAPEIRHINAEAYTGTQKGELITIEVSDNFKVVQVKVAISHGERTVEEGNAILTDDIWQYATTALNPALSGSKIVVTALDRPNNRVTKEKFLGKRY</sequence>
<dbReference type="Proteomes" id="UP000250169">
    <property type="component" value="Unassembled WGS sequence"/>
</dbReference>